<dbReference type="Proteomes" id="UP000234681">
    <property type="component" value="Chromosome X"/>
</dbReference>
<name>A6IV12_RAT</name>
<evidence type="ECO:0000313" key="1">
    <source>
        <dbReference type="EMBL" id="EDM07168.1"/>
    </source>
</evidence>
<evidence type="ECO:0000313" key="2">
    <source>
        <dbReference type="Proteomes" id="UP000234681"/>
    </source>
</evidence>
<feature type="non-terminal residue" evidence="1">
    <location>
        <position position="17"/>
    </location>
</feature>
<dbReference type="EMBL" id="CH473969">
    <property type="protein sequence ID" value="EDM07168.1"/>
    <property type="molecule type" value="Genomic_DNA"/>
</dbReference>
<organism evidence="1 2">
    <name type="scientific">Rattus norvegicus</name>
    <name type="common">Rat</name>
    <dbReference type="NCBI Taxonomy" id="10116"/>
    <lineage>
        <taxon>Eukaryota</taxon>
        <taxon>Metazoa</taxon>
        <taxon>Chordata</taxon>
        <taxon>Craniata</taxon>
        <taxon>Vertebrata</taxon>
        <taxon>Euteleostomi</taxon>
        <taxon>Mammalia</taxon>
        <taxon>Eutheria</taxon>
        <taxon>Euarchontoglires</taxon>
        <taxon>Glires</taxon>
        <taxon>Rodentia</taxon>
        <taxon>Myomorpha</taxon>
        <taxon>Muroidea</taxon>
        <taxon>Muridae</taxon>
        <taxon>Murinae</taxon>
        <taxon>Rattus</taxon>
    </lineage>
</organism>
<protein>
    <submittedName>
        <fullName evidence="1">Ring finger protein 12, isoform CRA_a</fullName>
    </submittedName>
</protein>
<accession>A6IV12</accession>
<gene>
    <name evidence="1" type="primary">Rnf12</name>
    <name evidence="1" type="ORF">rCG_38103</name>
</gene>
<proteinExistence type="predicted"/>
<dbReference type="AlphaFoldDB" id="A6IV12"/>
<reference evidence="1 2" key="1">
    <citation type="submission" date="2005-09" db="EMBL/GenBank/DDBJ databases">
        <authorList>
            <person name="Mural R.J."/>
            <person name="Li P.W."/>
            <person name="Adams M.D."/>
            <person name="Amanatides P.G."/>
            <person name="Baden-Tillson H."/>
            <person name="Barnstead M."/>
            <person name="Chin S.H."/>
            <person name="Dew I."/>
            <person name="Evans C.A."/>
            <person name="Ferriera S."/>
            <person name="Flanigan M."/>
            <person name="Fosler C."/>
            <person name="Glodek A."/>
            <person name="Gu Z."/>
            <person name="Holt R.A."/>
            <person name="Jennings D."/>
            <person name="Kraft C.L."/>
            <person name="Lu F."/>
            <person name="Nguyen T."/>
            <person name="Nusskern D.R."/>
            <person name="Pfannkoch C.M."/>
            <person name="Sitter C."/>
            <person name="Sutton G.G."/>
            <person name="Venter J.C."/>
            <person name="Wang Z."/>
            <person name="Woodage T."/>
            <person name="Zheng X.H."/>
            <person name="Zhong F."/>
        </authorList>
    </citation>
    <scope>NUCLEOTIDE SEQUENCE [LARGE SCALE GENOMIC DNA]</scope>
    <source>
        <strain>BN</strain>
        <strain evidence="2">Sprague-Dawley</strain>
    </source>
</reference>
<sequence length="17" mass="2049">MRDIPESVLDFSTTFYK</sequence>